<proteinExistence type="predicted"/>
<organism evidence="2 3">
    <name type="scientific">Streptomyces pseudovenezuelae</name>
    <dbReference type="NCBI Taxonomy" id="67350"/>
    <lineage>
        <taxon>Bacteria</taxon>
        <taxon>Bacillati</taxon>
        <taxon>Actinomycetota</taxon>
        <taxon>Actinomycetes</taxon>
        <taxon>Kitasatosporales</taxon>
        <taxon>Streptomycetaceae</taxon>
        <taxon>Streptomyces</taxon>
        <taxon>Streptomyces aurantiacus group</taxon>
    </lineage>
</organism>
<gene>
    <name evidence="2" type="ORF">M2283_001649</name>
</gene>
<feature type="compositionally biased region" description="Basic and acidic residues" evidence="1">
    <location>
        <begin position="53"/>
        <end position="62"/>
    </location>
</feature>
<sequence>MPRRSGTPLCLPSYVLPGFTAVTCLRICRVAARMTRPGPPSAPQTPATWDPRPISEEGRSQADGDAAASVPAWGGVVAVTGS</sequence>
<keyword evidence="3" id="KW-1185">Reference proteome</keyword>
<accession>A0ABT6LDH6</accession>
<comment type="caution">
    <text evidence="2">The sequence shown here is derived from an EMBL/GenBank/DDBJ whole genome shotgun (WGS) entry which is preliminary data.</text>
</comment>
<dbReference type="EMBL" id="JARXVH010000002">
    <property type="protein sequence ID" value="MDH6214366.1"/>
    <property type="molecule type" value="Genomic_DNA"/>
</dbReference>
<evidence type="ECO:0000313" key="2">
    <source>
        <dbReference type="EMBL" id="MDH6214366.1"/>
    </source>
</evidence>
<name>A0ABT6LDH6_9ACTN</name>
<evidence type="ECO:0000313" key="3">
    <source>
        <dbReference type="Proteomes" id="UP001160499"/>
    </source>
</evidence>
<reference evidence="2 3" key="1">
    <citation type="submission" date="2023-04" db="EMBL/GenBank/DDBJ databases">
        <title>Forest soil microbial communities from Buena Vista Peninsula, Colon Province, Panama.</title>
        <authorList>
            <person name="Bouskill N."/>
        </authorList>
    </citation>
    <scope>NUCLEOTIDE SEQUENCE [LARGE SCALE GENOMIC DNA]</scope>
    <source>
        <strain evidence="2 3">GGS1</strain>
    </source>
</reference>
<feature type="region of interest" description="Disordered" evidence="1">
    <location>
        <begin position="35"/>
        <end position="69"/>
    </location>
</feature>
<protein>
    <submittedName>
        <fullName evidence="2">Uncharacterized protein</fullName>
    </submittedName>
</protein>
<dbReference type="Proteomes" id="UP001160499">
    <property type="component" value="Unassembled WGS sequence"/>
</dbReference>
<evidence type="ECO:0000256" key="1">
    <source>
        <dbReference type="SAM" id="MobiDB-lite"/>
    </source>
</evidence>